<dbReference type="OrthoDB" id="328505at2759"/>
<dbReference type="EMBL" id="AEYI02002518">
    <property type="protein sequence ID" value="KFG27956.1"/>
    <property type="molecule type" value="Genomic_DNA"/>
</dbReference>
<evidence type="ECO:0000313" key="2">
    <source>
        <dbReference type="EMBL" id="KFG27956.1"/>
    </source>
</evidence>
<dbReference type="Proteomes" id="UP000028828">
    <property type="component" value="Unassembled WGS sequence"/>
</dbReference>
<organism evidence="2 3">
    <name type="scientific">Toxoplasma gondii p89</name>
    <dbReference type="NCBI Taxonomy" id="943119"/>
    <lineage>
        <taxon>Eukaryota</taxon>
        <taxon>Sar</taxon>
        <taxon>Alveolata</taxon>
        <taxon>Apicomplexa</taxon>
        <taxon>Conoidasida</taxon>
        <taxon>Coccidia</taxon>
        <taxon>Eucoccidiorida</taxon>
        <taxon>Eimeriorina</taxon>
        <taxon>Sarcocystidae</taxon>
        <taxon>Toxoplasma</taxon>
    </lineage>
</organism>
<sequence length="226" mass="26330">MFFCGDVAESETGTSRPSARRGQDSFDLRAAVQLPELTNRRTQDDVRRLVYRFKQRIEDVPGARERLLHFWRDADFQDSVLATLAHDIPRDGDPLAGAQEKTSGERESRNPKSRRRKFQERTYGDCVLWLGLVNKHNKYAALELKLPETFDPWVTYVNRLMVYLFAEIPGYRGPDDFHRLLDVSMDEPFPMKCHNPVCVCLNHIDWRLRRPKESADSEEDETDGDE</sequence>
<proteinExistence type="predicted"/>
<gene>
    <name evidence="2" type="ORF">TGP89_306980</name>
</gene>
<protein>
    <submittedName>
        <fullName evidence="2">Uncharacterized protein</fullName>
    </submittedName>
</protein>
<reference evidence="2 3" key="1">
    <citation type="submission" date="2014-03" db="EMBL/GenBank/DDBJ databases">
        <authorList>
            <person name="Sibley D."/>
            <person name="Venepally P."/>
            <person name="Karamycheva S."/>
            <person name="Hadjithomas M."/>
            <person name="Khan A."/>
            <person name="Brunk B."/>
            <person name="Roos D."/>
            <person name="Caler E."/>
            <person name="Lorenzi H."/>
        </authorList>
    </citation>
    <scope>NUCLEOTIDE SEQUENCE [LARGE SCALE GENOMIC DNA]</scope>
    <source>
        <strain evidence="3">p89</strain>
    </source>
</reference>
<evidence type="ECO:0000313" key="3">
    <source>
        <dbReference type="Proteomes" id="UP000028828"/>
    </source>
</evidence>
<name>A0A086J738_TOXGO</name>
<dbReference type="AlphaFoldDB" id="A0A086J738"/>
<feature type="region of interest" description="Disordered" evidence="1">
    <location>
        <begin position="91"/>
        <end position="117"/>
    </location>
</feature>
<feature type="region of interest" description="Disordered" evidence="1">
    <location>
        <begin position="1"/>
        <end position="26"/>
    </location>
</feature>
<accession>A0A086J738</accession>
<dbReference type="VEuPathDB" id="ToxoDB:TGP89_306980"/>
<comment type="caution">
    <text evidence="2">The sequence shown here is derived from an EMBL/GenBank/DDBJ whole genome shotgun (WGS) entry which is preliminary data.</text>
</comment>
<evidence type="ECO:0000256" key="1">
    <source>
        <dbReference type="SAM" id="MobiDB-lite"/>
    </source>
</evidence>